<keyword evidence="3" id="KW-1185">Reference proteome</keyword>
<dbReference type="AlphaFoldDB" id="A0A0S3T077"/>
<organism evidence="2 3">
    <name type="scientific">Vigna angularis var. angularis</name>
    <dbReference type="NCBI Taxonomy" id="157739"/>
    <lineage>
        <taxon>Eukaryota</taxon>
        <taxon>Viridiplantae</taxon>
        <taxon>Streptophyta</taxon>
        <taxon>Embryophyta</taxon>
        <taxon>Tracheophyta</taxon>
        <taxon>Spermatophyta</taxon>
        <taxon>Magnoliopsida</taxon>
        <taxon>eudicotyledons</taxon>
        <taxon>Gunneridae</taxon>
        <taxon>Pentapetalae</taxon>
        <taxon>rosids</taxon>
        <taxon>fabids</taxon>
        <taxon>Fabales</taxon>
        <taxon>Fabaceae</taxon>
        <taxon>Papilionoideae</taxon>
        <taxon>50 kb inversion clade</taxon>
        <taxon>NPAAA clade</taxon>
        <taxon>indigoferoid/millettioid clade</taxon>
        <taxon>Phaseoleae</taxon>
        <taxon>Vigna</taxon>
    </lineage>
</organism>
<gene>
    <name evidence="2" type="primary">Vigan.09G218100</name>
    <name evidence="2" type="ORF">VIGAN_09218100</name>
</gene>
<proteinExistence type="predicted"/>
<dbReference type="Proteomes" id="UP000291084">
    <property type="component" value="Chromosome 9"/>
</dbReference>
<evidence type="ECO:0000256" key="1">
    <source>
        <dbReference type="SAM" id="MobiDB-lite"/>
    </source>
</evidence>
<evidence type="ECO:0000313" key="3">
    <source>
        <dbReference type="Proteomes" id="UP000291084"/>
    </source>
</evidence>
<sequence length="137" mass="14847">MSSSKWATSVDGSPLNSRSPSTFVEAQPRTCHPSDSTCPIFFPRYFTPTSTSARSSQYMPRFFTTTDSVIHTSAPTGGSGCTLTRFTLIRSIFSSGLHGHNTSDPAAQTTIATVHFKKQKRLKTTQFDGDAFAIASV</sequence>
<evidence type="ECO:0000313" key="2">
    <source>
        <dbReference type="EMBL" id="BAT98521.1"/>
    </source>
</evidence>
<protein>
    <submittedName>
        <fullName evidence="2">Uncharacterized protein</fullName>
    </submittedName>
</protein>
<name>A0A0S3T077_PHAAN</name>
<accession>A0A0S3T077</accession>
<reference evidence="2 3" key="1">
    <citation type="journal article" date="2015" name="Sci. Rep.">
        <title>The power of single molecule real-time sequencing technology in the de novo assembly of a eukaryotic genome.</title>
        <authorList>
            <person name="Sakai H."/>
            <person name="Naito K."/>
            <person name="Ogiso-Tanaka E."/>
            <person name="Takahashi Y."/>
            <person name="Iseki K."/>
            <person name="Muto C."/>
            <person name="Satou K."/>
            <person name="Teruya K."/>
            <person name="Shiroma A."/>
            <person name="Shimoji M."/>
            <person name="Hirano T."/>
            <person name="Itoh T."/>
            <person name="Kaga A."/>
            <person name="Tomooka N."/>
        </authorList>
    </citation>
    <scope>NUCLEOTIDE SEQUENCE [LARGE SCALE GENOMIC DNA]</scope>
    <source>
        <strain evidence="3">cv. Shumari</strain>
    </source>
</reference>
<feature type="compositionally biased region" description="Polar residues" evidence="1">
    <location>
        <begin position="1"/>
        <end position="24"/>
    </location>
</feature>
<feature type="region of interest" description="Disordered" evidence="1">
    <location>
        <begin position="1"/>
        <end position="34"/>
    </location>
</feature>
<dbReference type="EMBL" id="AP015042">
    <property type="protein sequence ID" value="BAT98521.1"/>
    <property type="molecule type" value="Genomic_DNA"/>
</dbReference>